<proteinExistence type="predicted"/>
<evidence type="ECO:0000313" key="2">
    <source>
        <dbReference type="Proteomes" id="UP001055940"/>
    </source>
</evidence>
<reference evidence="1" key="1">
    <citation type="submission" date="2022-06" db="EMBL/GenBank/DDBJ databases">
        <authorList>
            <person name="Ping M."/>
        </authorList>
    </citation>
    <scope>NUCLEOTIDE SEQUENCE</scope>
    <source>
        <strain evidence="1">JCM11759T</strain>
    </source>
</reference>
<accession>A0ABY5D112</accession>
<evidence type="ECO:0000313" key="1">
    <source>
        <dbReference type="EMBL" id="USY17974.1"/>
    </source>
</evidence>
<gene>
    <name evidence="1" type="ORF">NE857_21910</name>
</gene>
<dbReference type="EMBL" id="CP099837">
    <property type="protein sequence ID" value="USY17974.1"/>
    <property type="molecule type" value="Genomic_DNA"/>
</dbReference>
<organism evidence="1 2">
    <name type="scientific">Nocardiopsis exhalans</name>
    <dbReference type="NCBI Taxonomy" id="163604"/>
    <lineage>
        <taxon>Bacteria</taxon>
        <taxon>Bacillati</taxon>
        <taxon>Actinomycetota</taxon>
        <taxon>Actinomycetes</taxon>
        <taxon>Streptosporangiales</taxon>
        <taxon>Nocardiopsidaceae</taxon>
        <taxon>Nocardiopsis</taxon>
    </lineage>
</organism>
<dbReference type="RefSeq" id="WP_254417464.1">
    <property type="nucleotide sequence ID" value="NZ_BAAAJB010000011.1"/>
</dbReference>
<name>A0ABY5D112_9ACTN</name>
<dbReference type="Proteomes" id="UP001055940">
    <property type="component" value="Chromosome"/>
</dbReference>
<sequence>MADLTDSESTNRLIKLLMMLPAPYAEDTFAPFWDRVAQDLQVQTTYVTEKISVHLRLLLREEDSFRHRERLASYALSFFGKASDQLIMSIAYEVNTGAPDDTAGRLWVQELRNAAFAVMEECFPEERVHQAVASWARLDR</sequence>
<protein>
    <submittedName>
        <fullName evidence="1">Uncharacterized protein</fullName>
    </submittedName>
</protein>
<keyword evidence="2" id="KW-1185">Reference proteome</keyword>